<dbReference type="SUPFAM" id="SSF48452">
    <property type="entry name" value="TPR-like"/>
    <property type="match status" value="1"/>
</dbReference>
<evidence type="ECO:0000313" key="2">
    <source>
        <dbReference type="EMBL" id="RUO19925.1"/>
    </source>
</evidence>
<evidence type="ECO:0000256" key="1">
    <source>
        <dbReference type="SAM" id="SignalP"/>
    </source>
</evidence>
<protein>
    <submittedName>
        <fullName evidence="2">Alpha/beta hydrolase</fullName>
    </submittedName>
</protein>
<keyword evidence="3" id="KW-1185">Reference proteome</keyword>
<dbReference type="Gene3D" id="3.40.50.1820">
    <property type="entry name" value="alpha/beta hydrolase"/>
    <property type="match status" value="1"/>
</dbReference>
<keyword evidence="2" id="KW-0378">Hydrolase</keyword>
<keyword evidence="1" id="KW-0732">Signal</keyword>
<dbReference type="PANTHER" id="PTHR48098:SF6">
    <property type="entry name" value="FERRI-BACILLIBACTIN ESTERASE BESA"/>
    <property type="match status" value="1"/>
</dbReference>
<dbReference type="PANTHER" id="PTHR48098">
    <property type="entry name" value="ENTEROCHELIN ESTERASE-RELATED"/>
    <property type="match status" value="1"/>
</dbReference>
<sequence>MLLKALTLSVFLFSSVCAESTSFQFYSERLSETTTIRIALPETYRHSSDYEYPLLLVMDGSTQFNHIAGNIEFMSTFAEIPDMIVVGVSANSRLLNFTQTELEQFAGRSGGAENYTKFLFEELLPKLREDYRIASHVTVTGHSLSGLYSAYLALNHADVIQAAISISPSLWWDDFVILNDLANLTAEISKVRWFASMASEPDEMAEGFDYLEAAIGKLTNTNLTWELRRFPDETHDSTPLIGNVMGLRSVFRGFNAVPQIEVKSLEQLHSYYADYAEIADYNLPMSVHQYNVYGLKAAYEGQLAWGVEILEAGIQSFPYSEILWDSLATAYTMNDNYTAALNASEKAVKFAEQHGSKYLSEILLQNANLKRDTQ</sequence>
<organism evidence="2 3">
    <name type="scientific">Aliidiomarina haloalkalitolerans</name>
    <dbReference type="NCBI Taxonomy" id="859059"/>
    <lineage>
        <taxon>Bacteria</taxon>
        <taxon>Pseudomonadati</taxon>
        <taxon>Pseudomonadota</taxon>
        <taxon>Gammaproteobacteria</taxon>
        <taxon>Alteromonadales</taxon>
        <taxon>Idiomarinaceae</taxon>
        <taxon>Aliidiomarina</taxon>
    </lineage>
</organism>
<dbReference type="GO" id="GO:0016787">
    <property type="term" value="F:hydrolase activity"/>
    <property type="evidence" value="ECO:0007669"/>
    <property type="project" value="UniProtKB-KW"/>
</dbReference>
<dbReference type="Pfam" id="PF00756">
    <property type="entry name" value="Esterase"/>
    <property type="match status" value="1"/>
</dbReference>
<feature type="chain" id="PRO_5019037966" evidence="1">
    <location>
        <begin position="19"/>
        <end position="374"/>
    </location>
</feature>
<comment type="caution">
    <text evidence="2">The sequence shown here is derived from an EMBL/GenBank/DDBJ whole genome shotgun (WGS) entry which is preliminary data.</text>
</comment>
<feature type="signal peptide" evidence="1">
    <location>
        <begin position="1"/>
        <end position="18"/>
    </location>
</feature>
<dbReference type="EMBL" id="PIPI01000004">
    <property type="protein sequence ID" value="RUO19925.1"/>
    <property type="molecule type" value="Genomic_DNA"/>
</dbReference>
<dbReference type="InterPro" id="IPR050583">
    <property type="entry name" value="Mycobacterial_A85_antigen"/>
</dbReference>
<dbReference type="InterPro" id="IPR029058">
    <property type="entry name" value="AB_hydrolase_fold"/>
</dbReference>
<dbReference type="InterPro" id="IPR011990">
    <property type="entry name" value="TPR-like_helical_dom_sf"/>
</dbReference>
<evidence type="ECO:0000313" key="3">
    <source>
        <dbReference type="Proteomes" id="UP000288212"/>
    </source>
</evidence>
<dbReference type="Proteomes" id="UP000288212">
    <property type="component" value="Unassembled WGS sequence"/>
</dbReference>
<accession>A0A432VTW7</accession>
<dbReference type="OrthoDB" id="9784036at2"/>
<reference evidence="2 3" key="1">
    <citation type="journal article" date="2011" name="Front. Microbiol.">
        <title>Genomic signatures of strain selection and enhancement in Bacillus atrophaeus var. globigii, a historical biowarfare simulant.</title>
        <authorList>
            <person name="Gibbons H.S."/>
            <person name="Broomall S.M."/>
            <person name="McNew L.A."/>
            <person name="Daligault H."/>
            <person name="Chapman C."/>
            <person name="Bruce D."/>
            <person name="Karavis M."/>
            <person name="Krepps M."/>
            <person name="McGregor P.A."/>
            <person name="Hong C."/>
            <person name="Park K.H."/>
            <person name="Akmal A."/>
            <person name="Feldman A."/>
            <person name="Lin J.S."/>
            <person name="Chang W.E."/>
            <person name="Higgs B.W."/>
            <person name="Demirev P."/>
            <person name="Lindquist J."/>
            <person name="Liem A."/>
            <person name="Fochler E."/>
            <person name="Read T.D."/>
            <person name="Tapia R."/>
            <person name="Johnson S."/>
            <person name="Bishop-Lilly K.A."/>
            <person name="Detter C."/>
            <person name="Han C."/>
            <person name="Sozhamannan S."/>
            <person name="Rosenzweig C.N."/>
            <person name="Skowronski E.W."/>
        </authorList>
    </citation>
    <scope>NUCLEOTIDE SEQUENCE [LARGE SCALE GENOMIC DNA]</scope>
    <source>
        <strain evidence="2 3">AK5</strain>
    </source>
</reference>
<gene>
    <name evidence="2" type="ORF">CWE06_07190</name>
</gene>
<dbReference type="InterPro" id="IPR000801">
    <property type="entry name" value="Esterase-like"/>
</dbReference>
<name>A0A432VTW7_9GAMM</name>
<dbReference type="AlphaFoldDB" id="A0A432VTW7"/>
<proteinExistence type="predicted"/>
<dbReference type="SUPFAM" id="SSF53474">
    <property type="entry name" value="alpha/beta-Hydrolases"/>
    <property type="match status" value="1"/>
</dbReference>